<dbReference type="Proteomes" id="UP000053989">
    <property type="component" value="Unassembled WGS sequence"/>
</dbReference>
<name>A0A0C3A887_9AGAM</name>
<dbReference type="InterPro" id="IPR045339">
    <property type="entry name" value="DUF6534"/>
</dbReference>
<feature type="transmembrane region" description="Helical" evidence="1">
    <location>
        <begin position="6"/>
        <end position="27"/>
    </location>
</feature>
<dbReference type="Pfam" id="PF20152">
    <property type="entry name" value="DUF6534"/>
    <property type="match status" value="1"/>
</dbReference>
<keyword evidence="1" id="KW-0812">Transmembrane</keyword>
<dbReference type="InParanoid" id="A0A0C3A887"/>
<dbReference type="PANTHER" id="PTHR40465:SF1">
    <property type="entry name" value="DUF6534 DOMAIN-CONTAINING PROTEIN"/>
    <property type="match status" value="1"/>
</dbReference>
<evidence type="ECO:0000256" key="1">
    <source>
        <dbReference type="SAM" id="Phobius"/>
    </source>
</evidence>
<keyword evidence="1" id="KW-0472">Membrane</keyword>
<dbReference type="HOGENOM" id="CLU_046025_0_0_1"/>
<dbReference type="OrthoDB" id="3206554at2759"/>
<feature type="domain" description="DUF6534" evidence="2">
    <location>
        <begin position="168"/>
        <end position="242"/>
    </location>
</feature>
<reference evidence="3 4" key="1">
    <citation type="submission" date="2014-04" db="EMBL/GenBank/DDBJ databases">
        <authorList>
            <consortium name="DOE Joint Genome Institute"/>
            <person name="Kuo A."/>
            <person name="Kohler A."/>
            <person name="Nagy L.G."/>
            <person name="Floudas D."/>
            <person name="Copeland A."/>
            <person name="Barry K.W."/>
            <person name="Cichocki N."/>
            <person name="Veneault-Fourrey C."/>
            <person name="LaButti K."/>
            <person name="Lindquist E.A."/>
            <person name="Lipzen A."/>
            <person name="Lundell T."/>
            <person name="Morin E."/>
            <person name="Murat C."/>
            <person name="Sun H."/>
            <person name="Tunlid A."/>
            <person name="Henrissat B."/>
            <person name="Grigoriev I.V."/>
            <person name="Hibbett D.S."/>
            <person name="Martin F."/>
            <person name="Nordberg H.P."/>
            <person name="Cantor M.N."/>
            <person name="Hua S.X."/>
        </authorList>
    </citation>
    <scope>NUCLEOTIDE SEQUENCE [LARGE SCALE GENOMIC DNA]</scope>
    <source>
        <strain evidence="3 4">Foug A</strain>
    </source>
</reference>
<feature type="transmembrane region" description="Helical" evidence="1">
    <location>
        <begin position="48"/>
        <end position="68"/>
    </location>
</feature>
<gene>
    <name evidence="3" type="ORF">SCLCIDRAFT_492100</name>
</gene>
<dbReference type="EMBL" id="KN822005">
    <property type="protein sequence ID" value="KIM69923.1"/>
    <property type="molecule type" value="Genomic_DNA"/>
</dbReference>
<evidence type="ECO:0000313" key="4">
    <source>
        <dbReference type="Proteomes" id="UP000053989"/>
    </source>
</evidence>
<feature type="transmembrane region" description="Helical" evidence="1">
    <location>
        <begin position="88"/>
        <end position="110"/>
    </location>
</feature>
<dbReference type="STRING" id="1036808.A0A0C3A887"/>
<keyword evidence="4" id="KW-1185">Reference proteome</keyword>
<sequence>MPSVTIAGNCGSLLLGGLAAFGLSGCVNMQFAMYWRMYPRDIWQMRSLVTLTWILDISHSVLAALSIWDSVIAPNGNFSAEQLNKIPWSIAITAELAVLMTFLTQTFFAYRIHILQKKWIVAVSVAILALARLVSASVSVSEMIRLGHYSLLVHPFPGWVITLGLALSAFIDIVITVSLCQFFRETRKARYSVTTHRMLDTLTRWTLQNGLITCTGATASLICWKTMPYNLSFLGLHFVMGKPTSVQYLWSK</sequence>
<organism evidence="3 4">
    <name type="scientific">Scleroderma citrinum Foug A</name>
    <dbReference type="NCBI Taxonomy" id="1036808"/>
    <lineage>
        <taxon>Eukaryota</taxon>
        <taxon>Fungi</taxon>
        <taxon>Dikarya</taxon>
        <taxon>Basidiomycota</taxon>
        <taxon>Agaricomycotina</taxon>
        <taxon>Agaricomycetes</taxon>
        <taxon>Agaricomycetidae</taxon>
        <taxon>Boletales</taxon>
        <taxon>Sclerodermatineae</taxon>
        <taxon>Sclerodermataceae</taxon>
        <taxon>Scleroderma</taxon>
    </lineage>
</organism>
<dbReference type="AlphaFoldDB" id="A0A0C3A887"/>
<protein>
    <recommendedName>
        <fullName evidence="2">DUF6534 domain-containing protein</fullName>
    </recommendedName>
</protein>
<reference evidence="4" key="2">
    <citation type="submission" date="2015-01" db="EMBL/GenBank/DDBJ databases">
        <title>Evolutionary Origins and Diversification of the Mycorrhizal Mutualists.</title>
        <authorList>
            <consortium name="DOE Joint Genome Institute"/>
            <consortium name="Mycorrhizal Genomics Consortium"/>
            <person name="Kohler A."/>
            <person name="Kuo A."/>
            <person name="Nagy L.G."/>
            <person name="Floudas D."/>
            <person name="Copeland A."/>
            <person name="Barry K.W."/>
            <person name="Cichocki N."/>
            <person name="Veneault-Fourrey C."/>
            <person name="LaButti K."/>
            <person name="Lindquist E.A."/>
            <person name="Lipzen A."/>
            <person name="Lundell T."/>
            <person name="Morin E."/>
            <person name="Murat C."/>
            <person name="Riley R."/>
            <person name="Ohm R."/>
            <person name="Sun H."/>
            <person name="Tunlid A."/>
            <person name="Henrissat B."/>
            <person name="Grigoriev I.V."/>
            <person name="Hibbett D.S."/>
            <person name="Martin F."/>
        </authorList>
    </citation>
    <scope>NUCLEOTIDE SEQUENCE [LARGE SCALE GENOMIC DNA]</scope>
    <source>
        <strain evidence="4">Foug A</strain>
    </source>
</reference>
<feature type="transmembrane region" description="Helical" evidence="1">
    <location>
        <begin position="119"/>
        <end position="138"/>
    </location>
</feature>
<feature type="transmembrane region" description="Helical" evidence="1">
    <location>
        <begin position="158"/>
        <end position="180"/>
    </location>
</feature>
<evidence type="ECO:0000259" key="2">
    <source>
        <dbReference type="Pfam" id="PF20152"/>
    </source>
</evidence>
<keyword evidence="1" id="KW-1133">Transmembrane helix</keyword>
<accession>A0A0C3A887</accession>
<evidence type="ECO:0000313" key="3">
    <source>
        <dbReference type="EMBL" id="KIM69923.1"/>
    </source>
</evidence>
<dbReference type="PANTHER" id="PTHR40465">
    <property type="entry name" value="CHROMOSOME 1, WHOLE GENOME SHOTGUN SEQUENCE"/>
    <property type="match status" value="1"/>
</dbReference>
<proteinExistence type="predicted"/>